<dbReference type="KEGG" id="plon:Pla110_26940"/>
<evidence type="ECO:0000259" key="1">
    <source>
        <dbReference type="Pfam" id="PF13360"/>
    </source>
</evidence>
<dbReference type="InterPro" id="IPR011047">
    <property type="entry name" value="Quinoprotein_ADH-like_sf"/>
</dbReference>
<reference evidence="2 3" key="1">
    <citation type="submission" date="2019-02" db="EMBL/GenBank/DDBJ databases">
        <title>Deep-cultivation of Planctomycetes and their phenomic and genomic characterization uncovers novel biology.</title>
        <authorList>
            <person name="Wiegand S."/>
            <person name="Jogler M."/>
            <person name="Boedeker C."/>
            <person name="Pinto D."/>
            <person name="Vollmers J."/>
            <person name="Rivas-Marin E."/>
            <person name="Kohn T."/>
            <person name="Peeters S.H."/>
            <person name="Heuer A."/>
            <person name="Rast P."/>
            <person name="Oberbeckmann S."/>
            <person name="Bunk B."/>
            <person name="Jeske O."/>
            <person name="Meyerdierks A."/>
            <person name="Storesund J.E."/>
            <person name="Kallscheuer N."/>
            <person name="Luecker S."/>
            <person name="Lage O.M."/>
            <person name="Pohl T."/>
            <person name="Merkel B.J."/>
            <person name="Hornburger P."/>
            <person name="Mueller R.-W."/>
            <person name="Bruemmer F."/>
            <person name="Labrenz M."/>
            <person name="Spormann A.M."/>
            <person name="Op den Camp H."/>
            <person name="Overmann J."/>
            <person name="Amann R."/>
            <person name="Jetten M.S.M."/>
            <person name="Mascher T."/>
            <person name="Medema M.H."/>
            <person name="Devos D.P."/>
            <person name="Kaster A.-K."/>
            <person name="Ovreas L."/>
            <person name="Rohde M."/>
            <person name="Galperin M.Y."/>
            <person name="Jogler C."/>
        </authorList>
    </citation>
    <scope>NUCLEOTIDE SEQUENCE [LARGE SCALE GENOMIC DNA]</scope>
    <source>
        <strain evidence="2 3">Pla110</strain>
    </source>
</reference>
<dbReference type="Pfam" id="PF13360">
    <property type="entry name" value="PQQ_2"/>
    <property type="match status" value="1"/>
</dbReference>
<organism evidence="2 3">
    <name type="scientific">Polystyrenella longa</name>
    <dbReference type="NCBI Taxonomy" id="2528007"/>
    <lineage>
        <taxon>Bacteria</taxon>
        <taxon>Pseudomonadati</taxon>
        <taxon>Planctomycetota</taxon>
        <taxon>Planctomycetia</taxon>
        <taxon>Planctomycetales</taxon>
        <taxon>Planctomycetaceae</taxon>
        <taxon>Polystyrenella</taxon>
    </lineage>
</organism>
<accession>A0A518CP14</accession>
<dbReference type="OrthoDB" id="244732at2"/>
<name>A0A518CP14_9PLAN</name>
<dbReference type="Proteomes" id="UP000317178">
    <property type="component" value="Chromosome"/>
</dbReference>
<evidence type="ECO:0000313" key="3">
    <source>
        <dbReference type="Proteomes" id="UP000317178"/>
    </source>
</evidence>
<dbReference type="PANTHER" id="PTHR34512:SF30">
    <property type="entry name" value="OUTER MEMBRANE PROTEIN ASSEMBLY FACTOR BAMB"/>
    <property type="match status" value="1"/>
</dbReference>
<dbReference type="EMBL" id="CP036281">
    <property type="protein sequence ID" value="QDU80958.1"/>
    <property type="molecule type" value="Genomic_DNA"/>
</dbReference>
<dbReference type="SUPFAM" id="SSF50998">
    <property type="entry name" value="Quinoprotein alcohol dehydrogenase-like"/>
    <property type="match status" value="1"/>
</dbReference>
<dbReference type="PANTHER" id="PTHR34512">
    <property type="entry name" value="CELL SURFACE PROTEIN"/>
    <property type="match status" value="1"/>
</dbReference>
<evidence type="ECO:0000313" key="2">
    <source>
        <dbReference type="EMBL" id="QDU80958.1"/>
    </source>
</evidence>
<dbReference type="InterPro" id="IPR015943">
    <property type="entry name" value="WD40/YVTN_repeat-like_dom_sf"/>
</dbReference>
<dbReference type="AlphaFoldDB" id="A0A518CP14"/>
<sequence>MTHLRSSTFVSRSIAFLFVALGLTLFASTVQSENWPRWRGPERNGISSESSLPTKWTKEENVAWRIPLPGHGGATPIVWDDRIFVTSAENEDLVLLCISTDGEERWKKKLGTGNVDVRGGLGNSASPTPITDGKNVWCTITQGNFHCLTVDGEPVWEFDLQERYGAFDIAFGMTATPVIHEGVIYMQLIHGDGDPETQEAKVVAFNAKDGSPIWDVPRPSDARAECEQAYASCILYQDAEQQYLLTHGADYIVAHDLKDGHELWRSGGMNPKDDPDVRYEPTLRFVATPSASPGYIVVPSAKNGPILCLKPNGSGDITNDESAYHWKRDKNTPDVACPLIAGGLVYFVRENGALLCLDLETGEEQYLKSFARGQHFASPVLAGGNLYVNSFSGKMTVVKAGNEYIQVAQNDFGETLTASPAISNGTIYFRTFDALWAIKNDK</sequence>
<feature type="domain" description="Pyrrolo-quinoline quinone repeat" evidence="1">
    <location>
        <begin position="99"/>
        <end position="364"/>
    </location>
</feature>
<dbReference type="InterPro" id="IPR002372">
    <property type="entry name" value="PQQ_rpt_dom"/>
</dbReference>
<dbReference type="Gene3D" id="2.130.10.10">
    <property type="entry name" value="YVTN repeat-like/Quinoprotein amine dehydrogenase"/>
    <property type="match status" value="2"/>
</dbReference>
<proteinExistence type="predicted"/>
<dbReference type="RefSeq" id="WP_144996186.1">
    <property type="nucleotide sequence ID" value="NZ_CP036281.1"/>
</dbReference>
<gene>
    <name evidence="2" type="ORF">Pla110_26940</name>
</gene>
<protein>
    <submittedName>
        <fullName evidence="2">Outer membrane biogenesis protein BamB</fullName>
    </submittedName>
</protein>
<keyword evidence="3" id="KW-1185">Reference proteome</keyword>